<keyword evidence="2 5" id="KW-0645">Protease</keyword>
<sequence>MTPPFKTLGLALTTTALLTGCGASAPESTLGPATEARTASTALQGSKKKPVVEQPTTAPSACTALYSTPQAQAALTQAVVDPSLATDGLVKTLILSFNTQEAVAPAVDLLRSTLGISLGEGLGALNALPMVALKVPVTPLLLNTLRTTLQPLGLVSIYQDRPLHYFLDESVRYIQADTARTAFNTTGAGVGVGIIDSGVDGTHGDFPNLVKNVKVVAPILETGVSGALYIDVPNSDLTSGHGTHVASTIGGSGARSGGKYKGVAPGASLIAVGAGEAISILYALQGFDYLLNPDIRETYNVRVISNSWGTSGSHFAPFDPVSIASKRAYDEGIVVAFAAGNDGPGADTLNPYSASPCVISVAAGAAKDTSMATNPLISQGVPGQLADFSSRGIPGDENHHPDITLPGVAIVAARATTATVAQPYLGLDGLHPEPFYAALDGTSMATPHLSGVVALMLEVNPALNLDGVLAALTSTAKPMYTQDATTGTTRQLETWEAGAGYADAYAAVRAASESAGTRTTTITTTLPGWSGNVSLSVKVPILDVTLVEASHQHSLTVPAGANALRITTSWGNPVLDLDLYVYDPSGNLVGTSATGTSVSESVSIPRPVAGTWRVLLKGYLNTPTSYTGTAEVDTLVPVSQ</sequence>
<dbReference type="PANTHER" id="PTHR43806:SF11">
    <property type="entry name" value="CEREVISIN-RELATED"/>
    <property type="match status" value="1"/>
</dbReference>
<evidence type="ECO:0000256" key="7">
    <source>
        <dbReference type="SAM" id="SignalP"/>
    </source>
</evidence>
<evidence type="ECO:0000259" key="9">
    <source>
        <dbReference type="Pfam" id="PF04151"/>
    </source>
</evidence>
<feature type="region of interest" description="Disordered" evidence="6">
    <location>
        <begin position="26"/>
        <end position="54"/>
    </location>
</feature>
<dbReference type="Pfam" id="PF00082">
    <property type="entry name" value="Peptidase_S8"/>
    <property type="match status" value="1"/>
</dbReference>
<dbReference type="InterPro" id="IPR022398">
    <property type="entry name" value="Peptidase_S8_His-AS"/>
</dbReference>
<dbReference type="EMBL" id="CP043494">
    <property type="protein sequence ID" value="WNG43404.1"/>
    <property type="molecule type" value="Genomic_DNA"/>
</dbReference>
<accession>A0ABY9WI02</accession>
<dbReference type="InterPro" id="IPR000209">
    <property type="entry name" value="Peptidase_S8/S53_dom"/>
</dbReference>
<dbReference type="InterPro" id="IPR015500">
    <property type="entry name" value="Peptidase_S8_subtilisin-rel"/>
</dbReference>
<evidence type="ECO:0000256" key="3">
    <source>
        <dbReference type="ARBA" id="ARBA00022801"/>
    </source>
</evidence>
<evidence type="ECO:0000313" key="11">
    <source>
        <dbReference type="Proteomes" id="UP001611383"/>
    </source>
</evidence>
<dbReference type="PROSITE" id="PS51892">
    <property type="entry name" value="SUBTILASE"/>
    <property type="match status" value="1"/>
</dbReference>
<dbReference type="InterPro" id="IPR050131">
    <property type="entry name" value="Peptidase_S8_subtilisin-like"/>
</dbReference>
<gene>
    <name evidence="10" type="ORF">F0U60_04310</name>
</gene>
<keyword evidence="7" id="KW-0732">Signal</keyword>
<evidence type="ECO:0000256" key="2">
    <source>
        <dbReference type="ARBA" id="ARBA00022670"/>
    </source>
</evidence>
<proteinExistence type="inferred from homology"/>
<feature type="domain" description="Peptidase S8/S53" evidence="8">
    <location>
        <begin position="187"/>
        <end position="485"/>
    </location>
</feature>
<reference evidence="10 11" key="1">
    <citation type="submission" date="2019-08" db="EMBL/GenBank/DDBJ databases">
        <title>Archangium and Cystobacter genomes.</title>
        <authorList>
            <person name="Chen I.-C.K."/>
            <person name="Wielgoss S."/>
        </authorList>
    </citation>
    <scope>NUCLEOTIDE SEQUENCE [LARGE SCALE GENOMIC DNA]</scope>
    <source>
        <strain evidence="10 11">Cbm 6</strain>
    </source>
</reference>
<evidence type="ECO:0000256" key="6">
    <source>
        <dbReference type="SAM" id="MobiDB-lite"/>
    </source>
</evidence>
<dbReference type="PROSITE" id="PS00137">
    <property type="entry name" value="SUBTILASE_HIS"/>
    <property type="match status" value="1"/>
</dbReference>
<feature type="active site" description="Charge relay system" evidence="5">
    <location>
        <position position="196"/>
    </location>
</feature>
<keyword evidence="4 5" id="KW-0720">Serine protease</keyword>
<feature type="domain" description="Peptidase C-terminal archaeal/bacterial" evidence="9">
    <location>
        <begin position="553"/>
        <end position="616"/>
    </location>
</feature>
<dbReference type="PRINTS" id="PR00723">
    <property type="entry name" value="SUBTILISIN"/>
</dbReference>
<comment type="similarity">
    <text evidence="1 5">Belongs to the peptidase S8 family.</text>
</comment>
<organism evidence="10 11">
    <name type="scientific">Archangium minus</name>
    <dbReference type="NCBI Taxonomy" id="83450"/>
    <lineage>
        <taxon>Bacteria</taxon>
        <taxon>Pseudomonadati</taxon>
        <taxon>Myxococcota</taxon>
        <taxon>Myxococcia</taxon>
        <taxon>Myxococcales</taxon>
        <taxon>Cystobacterineae</taxon>
        <taxon>Archangiaceae</taxon>
        <taxon>Archangium</taxon>
    </lineage>
</organism>
<dbReference type="InterPro" id="IPR023827">
    <property type="entry name" value="Peptidase_S8_Asp-AS"/>
</dbReference>
<feature type="signal peptide" evidence="7">
    <location>
        <begin position="1"/>
        <end position="25"/>
    </location>
</feature>
<dbReference type="Gene3D" id="2.60.120.380">
    <property type="match status" value="1"/>
</dbReference>
<feature type="active site" description="Charge relay system" evidence="5">
    <location>
        <position position="241"/>
    </location>
</feature>
<dbReference type="Pfam" id="PF04151">
    <property type="entry name" value="PPC"/>
    <property type="match status" value="1"/>
</dbReference>
<evidence type="ECO:0000259" key="8">
    <source>
        <dbReference type="Pfam" id="PF00082"/>
    </source>
</evidence>
<dbReference type="Proteomes" id="UP001611383">
    <property type="component" value="Chromosome"/>
</dbReference>
<evidence type="ECO:0000256" key="5">
    <source>
        <dbReference type="PROSITE-ProRule" id="PRU01240"/>
    </source>
</evidence>
<dbReference type="InterPro" id="IPR036852">
    <property type="entry name" value="Peptidase_S8/S53_dom_sf"/>
</dbReference>
<evidence type="ECO:0000313" key="10">
    <source>
        <dbReference type="EMBL" id="WNG43404.1"/>
    </source>
</evidence>
<dbReference type="PANTHER" id="PTHR43806">
    <property type="entry name" value="PEPTIDASE S8"/>
    <property type="match status" value="1"/>
</dbReference>
<evidence type="ECO:0000256" key="4">
    <source>
        <dbReference type="ARBA" id="ARBA00022825"/>
    </source>
</evidence>
<dbReference type="PROSITE" id="PS51257">
    <property type="entry name" value="PROKAR_LIPOPROTEIN"/>
    <property type="match status" value="1"/>
</dbReference>
<dbReference type="PROSITE" id="PS00136">
    <property type="entry name" value="SUBTILASE_ASP"/>
    <property type="match status" value="1"/>
</dbReference>
<dbReference type="Gene3D" id="3.40.50.200">
    <property type="entry name" value="Peptidase S8/S53 domain"/>
    <property type="match status" value="1"/>
</dbReference>
<dbReference type="SUPFAM" id="SSF52743">
    <property type="entry name" value="Subtilisin-like"/>
    <property type="match status" value="1"/>
</dbReference>
<dbReference type="RefSeq" id="WP_395814251.1">
    <property type="nucleotide sequence ID" value="NZ_CP043494.1"/>
</dbReference>
<dbReference type="InterPro" id="IPR007280">
    <property type="entry name" value="Peptidase_C_arc/bac"/>
</dbReference>
<keyword evidence="3 5" id="KW-0378">Hydrolase</keyword>
<keyword evidence="11" id="KW-1185">Reference proteome</keyword>
<name>A0ABY9WI02_9BACT</name>
<evidence type="ECO:0000256" key="1">
    <source>
        <dbReference type="ARBA" id="ARBA00011073"/>
    </source>
</evidence>
<feature type="chain" id="PRO_5045151777" evidence="7">
    <location>
        <begin position="26"/>
        <end position="640"/>
    </location>
</feature>
<feature type="active site" description="Charge relay system" evidence="5">
    <location>
        <position position="443"/>
    </location>
</feature>
<protein>
    <submittedName>
        <fullName evidence="10">S8 family serine peptidase</fullName>
    </submittedName>
</protein>